<dbReference type="EMBL" id="VSSQ01039554">
    <property type="protein sequence ID" value="MPM92645.1"/>
    <property type="molecule type" value="Genomic_DNA"/>
</dbReference>
<comment type="caution">
    <text evidence="1">The sequence shown here is derived from an EMBL/GenBank/DDBJ whole genome shotgun (WGS) entry which is preliminary data.</text>
</comment>
<protein>
    <submittedName>
        <fullName evidence="1">Uncharacterized protein</fullName>
    </submittedName>
</protein>
<proteinExistence type="predicted"/>
<evidence type="ECO:0000313" key="1">
    <source>
        <dbReference type="EMBL" id="MPM92645.1"/>
    </source>
</evidence>
<sequence length="274" mass="30307">MKQPVICDKDREAFSGLYPEMSPGQIEQLILGEQEGVAFSEYAFPSLSPDEMASRREALSDRKKKLTAIFECRTFSAPQDPIDVFFNPCELLLEYLLNEKLKGVSYRDITRWASQNGFLQGRMTRVIGEVTAGRPIKNGIGLTEKILPEKYTALSCCIKAVQTDMNVELYPGIEAKADIYKTFGKMGQDKIKNVSLSADTAFIVRDKLCGYAESYYSVAILTSGLWFALSVVPNTGAIKGEAAVILTFADKDAIYTDEAKKYFNCSCLSAGLKG</sequence>
<organism evidence="1">
    <name type="scientific">bioreactor metagenome</name>
    <dbReference type="NCBI Taxonomy" id="1076179"/>
    <lineage>
        <taxon>unclassified sequences</taxon>
        <taxon>metagenomes</taxon>
        <taxon>ecological metagenomes</taxon>
    </lineage>
</organism>
<name>A0A645DTP0_9ZZZZ</name>
<reference evidence="1" key="1">
    <citation type="submission" date="2019-08" db="EMBL/GenBank/DDBJ databases">
        <authorList>
            <person name="Kucharzyk K."/>
            <person name="Murdoch R.W."/>
            <person name="Higgins S."/>
            <person name="Loffler F."/>
        </authorList>
    </citation>
    <scope>NUCLEOTIDE SEQUENCE</scope>
</reference>
<dbReference type="AlphaFoldDB" id="A0A645DTP0"/>
<gene>
    <name evidence="1" type="ORF">SDC9_139780</name>
</gene>
<accession>A0A645DTP0</accession>